<dbReference type="AlphaFoldDB" id="A0A480AHT7"/>
<evidence type="ECO:0000313" key="3">
    <source>
        <dbReference type="EMBL" id="GCL61204.1"/>
    </source>
</evidence>
<dbReference type="CDD" id="cd05233">
    <property type="entry name" value="SDR_c"/>
    <property type="match status" value="1"/>
</dbReference>
<keyword evidence="4" id="KW-1185">Reference proteome</keyword>
<dbReference type="Proteomes" id="UP000301751">
    <property type="component" value="Unassembled WGS sequence"/>
</dbReference>
<name>A0A480AHT7_9BURK</name>
<dbReference type="InterPro" id="IPR036291">
    <property type="entry name" value="NAD(P)-bd_dom_sf"/>
</dbReference>
<dbReference type="OrthoDB" id="7064009at2"/>
<dbReference type="PROSITE" id="PS00061">
    <property type="entry name" value="ADH_SHORT"/>
    <property type="match status" value="1"/>
</dbReference>
<organism evidence="3 4">
    <name type="scientific">Pseudaquabacterium pictum</name>
    <dbReference type="NCBI Taxonomy" id="2315236"/>
    <lineage>
        <taxon>Bacteria</taxon>
        <taxon>Pseudomonadati</taxon>
        <taxon>Pseudomonadota</taxon>
        <taxon>Betaproteobacteria</taxon>
        <taxon>Burkholderiales</taxon>
        <taxon>Sphaerotilaceae</taxon>
        <taxon>Pseudaquabacterium</taxon>
    </lineage>
</organism>
<sequence length="250" mass="24834">MAGPVVIVTGAAGGIGGAAVLAFAQAGARVVAADLDGAGAEAAAAAARAAGAQAVGVQVDVTDSASVQAMVAAAVAQFGRLDAAFNNAGVELEGVATADADEDLFDRTIAVNLRGVFLCMKHQIRQMLAQGDGGAIVNTASVAGLVGAATMPAYTASKHGVVGLTKAAALEYAKRNIRVNAVCPGVVRTAMTERAVAQRPERAAFIDNLHPMGRIAEPAEIAATAVWLCSPAASFVTGQALAVDGGMVAR</sequence>
<dbReference type="Pfam" id="PF13561">
    <property type="entry name" value="adh_short_C2"/>
    <property type="match status" value="1"/>
</dbReference>
<dbReference type="Gene3D" id="3.40.50.720">
    <property type="entry name" value="NAD(P)-binding Rossmann-like Domain"/>
    <property type="match status" value="1"/>
</dbReference>
<gene>
    <name evidence="3" type="ORF">AQPW35_02850</name>
</gene>
<proteinExistence type="inferred from homology"/>
<dbReference type="FunFam" id="3.40.50.720:FF:000084">
    <property type="entry name" value="Short-chain dehydrogenase reductase"/>
    <property type="match status" value="1"/>
</dbReference>
<keyword evidence="2" id="KW-0560">Oxidoreductase</keyword>
<comment type="caution">
    <text evidence="3">The sequence shown here is derived from an EMBL/GenBank/DDBJ whole genome shotgun (WGS) entry which is preliminary data.</text>
</comment>
<dbReference type="RefSeq" id="WP_137730976.1">
    <property type="nucleotide sequence ID" value="NZ_BJCL01000001.1"/>
</dbReference>
<accession>A0A480AHT7</accession>
<dbReference type="PRINTS" id="PR00080">
    <property type="entry name" value="SDRFAMILY"/>
</dbReference>
<protein>
    <submittedName>
        <fullName evidence="3">Short chain dehydrogenase</fullName>
    </submittedName>
</protein>
<evidence type="ECO:0000256" key="2">
    <source>
        <dbReference type="ARBA" id="ARBA00023002"/>
    </source>
</evidence>
<dbReference type="InterPro" id="IPR002347">
    <property type="entry name" value="SDR_fam"/>
</dbReference>
<evidence type="ECO:0000313" key="4">
    <source>
        <dbReference type="Proteomes" id="UP000301751"/>
    </source>
</evidence>
<comment type="similarity">
    <text evidence="1">Belongs to the short-chain dehydrogenases/reductases (SDR) family.</text>
</comment>
<dbReference type="NCBIfam" id="NF005559">
    <property type="entry name" value="PRK07231.1"/>
    <property type="match status" value="1"/>
</dbReference>
<dbReference type="EMBL" id="BJCL01000001">
    <property type="protein sequence ID" value="GCL61204.1"/>
    <property type="molecule type" value="Genomic_DNA"/>
</dbReference>
<dbReference type="PRINTS" id="PR00081">
    <property type="entry name" value="GDHRDH"/>
</dbReference>
<dbReference type="PANTHER" id="PTHR24321">
    <property type="entry name" value="DEHYDROGENASES, SHORT CHAIN"/>
    <property type="match status" value="1"/>
</dbReference>
<dbReference type="InterPro" id="IPR020904">
    <property type="entry name" value="Sc_DH/Rdtase_CS"/>
</dbReference>
<dbReference type="GO" id="GO:0016491">
    <property type="term" value="F:oxidoreductase activity"/>
    <property type="evidence" value="ECO:0007669"/>
    <property type="project" value="UniProtKB-KW"/>
</dbReference>
<evidence type="ECO:0000256" key="1">
    <source>
        <dbReference type="ARBA" id="ARBA00006484"/>
    </source>
</evidence>
<dbReference type="SUPFAM" id="SSF51735">
    <property type="entry name" value="NAD(P)-binding Rossmann-fold domains"/>
    <property type="match status" value="1"/>
</dbReference>
<reference evidence="4" key="1">
    <citation type="submission" date="2019-03" db="EMBL/GenBank/DDBJ databases">
        <title>Aquabacterium pictum sp.nov., the first bacteriochlorophyll a-containing freshwater bacterium in the genus Aquabacterium of the class Betaproteobacteria.</title>
        <authorList>
            <person name="Hirose S."/>
            <person name="Tank M."/>
            <person name="Hara E."/>
            <person name="Tamaki H."/>
            <person name="Takaichi S."/>
            <person name="Haruta S."/>
            <person name="Hanada S."/>
        </authorList>
    </citation>
    <scope>NUCLEOTIDE SEQUENCE [LARGE SCALE GENOMIC DNA]</scope>
    <source>
        <strain evidence="4">W35</strain>
    </source>
</reference>
<dbReference type="PANTHER" id="PTHR24321:SF8">
    <property type="entry name" value="ESTRADIOL 17-BETA-DEHYDROGENASE 8-RELATED"/>
    <property type="match status" value="1"/>
</dbReference>